<keyword evidence="2" id="KW-1185">Reference proteome</keyword>
<sequence length="417" mass="42013">MRVAVFGANGFIGGAIVRRLLNDGHEVVAFGRDADALARLPDVPGLSRVAGDPAGWAERLAGVAAMVIAVGAMAGADMEAANAPLLARLVPAARRAGIGRAVLVSAIGASAEASTRFLRAKAEGEAVFLDARPPGWTVLRPSLVYGPGGTSMALLAALAALPLRPALPDGPVRPIAVDDLAAAVVRLAERGGPLPPTLDAVGPERMTLGAYADGIGAWLGSRSRRLPAPPRAVLDAAARVAGPLRLPLLSRDALAMARMGADGDPAPLADLTGLAPAPLALGLARYPATSADRLAARLGPWPTLLRLSLVIVWLGSGLAPLADVEAGLALLGPAGVPPPLAMLSIVGGGVLDLVLGAALLAGRHVAAVCLAQAATILAYTLIGTLLVPALWLDPLGPLLKNAPILAATLLLAALARR</sequence>
<protein>
    <submittedName>
        <fullName evidence="1">SDR family oxidoreductase</fullName>
    </submittedName>
</protein>
<dbReference type="EMBL" id="CP113520">
    <property type="protein sequence ID" value="WAJ27788.1"/>
    <property type="molecule type" value="Genomic_DNA"/>
</dbReference>
<gene>
    <name evidence="1" type="ORF">OXU80_23565</name>
</gene>
<proteinExistence type="predicted"/>
<evidence type="ECO:0000313" key="2">
    <source>
        <dbReference type="Proteomes" id="UP001163223"/>
    </source>
</evidence>
<reference evidence="1" key="1">
    <citation type="submission" date="2022-11" db="EMBL/GenBank/DDBJ databases">
        <title>beta-Carotene-producing bacterium, Jeongeuplla avenae sp. nov., alleviates the salt stress of Arabidopsis seedlings.</title>
        <authorList>
            <person name="Jiang L."/>
            <person name="Lee J."/>
        </authorList>
    </citation>
    <scope>NUCLEOTIDE SEQUENCE</scope>
    <source>
        <strain evidence="1">DY_R2A_6</strain>
    </source>
</reference>
<accession>A0ACD4NM05</accession>
<dbReference type="Proteomes" id="UP001163223">
    <property type="component" value="Chromosome"/>
</dbReference>
<organism evidence="1 2">
    <name type="scientific">Antarcticirhabdus aurantiaca</name>
    <dbReference type="NCBI Taxonomy" id="2606717"/>
    <lineage>
        <taxon>Bacteria</taxon>
        <taxon>Pseudomonadati</taxon>
        <taxon>Pseudomonadota</taxon>
        <taxon>Alphaproteobacteria</taxon>
        <taxon>Hyphomicrobiales</taxon>
        <taxon>Aurantimonadaceae</taxon>
        <taxon>Antarcticirhabdus</taxon>
    </lineage>
</organism>
<evidence type="ECO:0000313" key="1">
    <source>
        <dbReference type="EMBL" id="WAJ27788.1"/>
    </source>
</evidence>
<name>A0ACD4NM05_9HYPH</name>